<dbReference type="GO" id="GO:0003677">
    <property type="term" value="F:DNA binding"/>
    <property type="evidence" value="ECO:0007669"/>
    <property type="project" value="InterPro"/>
</dbReference>
<evidence type="ECO:0000259" key="2">
    <source>
        <dbReference type="PROSITE" id="PS51898"/>
    </source>
</evidence>
<dbReference type="GO" id="GO:0015074">
    <property type="term" value="P:DNA integration"/>
    <property type="evidence" value="ECO:0007669"/>
    <property type="project" value="InterPro"/>
</dbReference>
<dbReference type="Gene3D" id="1.10.443.10">
    <property type="entry name" value="Intergrase catalytic core"/>
    <property type="match status" value="1"/>
</dbReference>
<dbReference type="AlphaFoldDB" id="A0A3B0MCE4"/>
<evidence type="ECO:0000313" key="4">
    <source>
        <dbReference type="Proteomes" id="UP000272908"/>
    </source>
</evidence>
<dbReference type="GO" id="GO:0006310">
    <property type="term" value="P:DNA recombination"/>
    <property type="evidence" value="ECO:0007669"/>
    <property type="project" value="UniProtKB-KW"/>
</dbReference>
<dbReference type="PROSITE" id="PS51898">
    <property type="entry name" value="TYR_RECOMBINASE"/>
    <property type="match status" value="1"/>
</dbReference>
<dbReference type="Proteomes" id="UP000272908">
    <property type="component" value="Unassembled WGS sequence"/>
</dbReference>
<gene>
    <name evidence="3" type="primary">xerC_3</name>
    <name evidence="3" type="ORF">ROE7235_03082</name>
</gene>
<dbReference type="InterPro" id="IPR013762">
    <property type="entry name" value="Integrase-like_cat_sf"/>
</dbReference>
<evidence type="ECO:0000313" key="3">
    <source>
        <dbReference type="EMBL" id="SUZ33313.1"/>
    </source>
</evidence>
<keyword evidence="4" id="KW-1185">Reference proteome</keyword>
<dbReference type="InterPro" id="IPR011010">
    <property type="entry name" value="DNA_brk_join_enz"/>
</dbReference>
<keyword evidence="1" id="KW-0233">DNA recombination</keyword>
<evidence type="ECO:0000256" key="1">
    <source>
        <dbReference type="ARBA" id="ARBA00023172"/>
    </source>
</evidence>
<organism evidence="3 4">
    <name type="scientific">Roseinatronobacter ekhonensis</name>
    <dbReference type="NCBI Taxonomy" id="254356"/>
    <lineage>
        <taxon>Bacteria</taxon>
        <taxon>Pseudomonadati</taxon>
        <taxon>Pseudomonadota</taxon>
        <taxon>Alphaproteobacteria</taxon>
        <taxon>Rhodobacterales</taxon>
        <taxon>Paracoccaceae</taxon>
        <taxon>Roseinatronobacter</taxon>
    </lineage>
</organism>
<accession>A0A3B0MCE4</accession>
<dbReference type="EMBL" id="UIHC01000044">
    <property type="protein sequence ID" value="SUZ33313.1"/>
    <property type="molecule type" value="Genomic_DNA"/>
</dbReference>
<dbReference type="SUPFAM" id="SSF56349">
    <property type="entry name" value="DNA breaking-rejoining enzymes"/>
    <property type="match status" value="1"/>
</dbReference>
<protein>
    <submittedName>
        <fullName evidence="3">Tyrosine recombinase XerC</fullName>
    </submittedName>
</protein>
<feature type="domain" description="Tyr recombinase" evidence="2">
    <location>
        <begin position="348"/>
        <end position="555"/>
    </location>
</feature>
<name>A0A3B0MCE4_9RHOB</name>
<reference evidence="4" key="1">
    <citation type="submission" date="2018-08" db="EMBL/GenBank/DDBJ databases">
        <authorList>
            <person name="Rodrigo-Torres L."/>
            <person name="Arahal R. D."/>
            <person name="Lucena T."/>
        </authorList>
    </citation>
    <scope>NUCLEOTIDE SEQUENCE [LARGE SCALE GENOMIC DNA]</scope>
    <source>
        <strain evidence="4">CECT 7235</strain>
    </source>
</reference>
<sequence length="566" mass="63252">MKHVHPNQIEFAFVLPDTPMFADIVAAVEADCDLPPTRQRDMISGLNRVAKALLKPLDEVPVDTKWLQPRLAKIEPAALGISPKSWQNAVSDARAAMAHVGIVKRRHRHIDDLSPAWRDLWKTVLAMKDQTLSLALPRFVHFLSAVGVEREDVTQESADAFLAALERDEISKSPTTAWRTSINAWNLAARRIAGWPQIELTLPRRQKICKRPDADLPPLFLEDLEAHLERMSKPDIFAEESMARALRPHTIQAYRRQLKRFVSELLNAGVPTEELCCVSALCDPARAEIGLRRMVAQNGGDTNKLIAEIAALLRNLSSKLGLSTEVREQLAKLAKRVAVPAQKGMTRKNRERLRPLQDDKTLLKLLNLPDKVFARAKGKTKPYMAALARETALAIALLTNCPLRIKNIAEINLEQHLQHMGDGRVFLLIEEEDAKTRQPMQFELPKDLVHMLKKHLATRSPHMCAKGSVWLFPRRDGEGPITGNALSARLKALIRKEVGILMNAHLFRHLAALMWLDANPGCYEVARRILGHSSTSHTINLYSGLEAQGATQAFAALLAQQKGGRS</sequence>
<dbReference type="Pfam" id="PF00589">
    <property type="entry name" value="Phage_integrase"/>
    <property type="match status" value="1"/>
</dbReference>
<dbReference type="OrthoDB" id="9803188at2"/>
<proteinExistence type="predicted"/>
<dbReference type="InterPro" id="IPR002104">
    <property type="entry name" value="Integrase_catalytic"/>
</dbReference>